<dbReference type="RefSeq" id="WP_151701123.1">
    <property type="nucleotide sequence ID" value="NZ_CP031223.1"/>
</dbReference>
<gene>
    <name evidence="2" type="ORF">PB01_16260</name>
</gene>
<dbReference type="InterPro" id="IPR011989">
    <property type="entry name" value="ARM-like"/>
</dbReference>
<keyword evidence="3" id="KW-1185">Reference proteome</keyword>
<accession>A0A5J6SQE0</accession>
<protein>
    <submittedName>
        <fullName evidence="2">HEAT repeat domain-containing protein</fullName>
    </submittedName>
</protein>
<dbReference type="EMBL" id="CP031223">
    <property type="protein sequence ID" value="QFG00237.1"/>
    <property type="molecule type" value="Genomic_DNA"/>
</dbReference>
<dbReference type="Proteomes" id="UP000325517">
    <property type="component" value="Chromosome"/>
</dbReference>
<keyword evidence="1" id="KW-0472">Membrane</keyword>
<keyword evidence="1" id="KW-0812">Transmembrane</keyword>
<evidence type="ECO:0000256" key="1">
    <source>
        <dbReference type="SAM" id="Phobius"/>
    </source>
</evidence>
<dbReference type="KEGG" id="psyo:PB01_16260"/>
<organism evidence="2 3">
    <name type="scientific">Psychrobacillus glaciei</name>
    <dbReference type="NCBI Taxonomy" id="2283160"/>
    <lineage>
        <taxon>Bacteria</taxon>
        <taxon>Bacillati</taxon>
        <taxon>Bacillota</taxon>
        <taxon>Bacilli</taxon>
        <taxon>Bacillales</taxon>
        <taxon>Bacillaceae</taxon>
        <taxon>Psychrobacillus</taxon>
    </lineage>
</organism>
<dbReference type="Gene3D" id="1.25.10.10">
    <property type="entry name" value="Leucine-rich Repeat Variant"/>
    <property type="match status" value="1"/>
</dbReference>
<dbReference type="AlphaFoldDB" id="A0A5J6SQE0"/>
<sequence>MTIEFNYFYYAVGILFGCQLLLLILLSIKKTRRNLKNKEQEQLYQATLNDFVDFLYEEGRPIPDKLCNPENIEVAERIFSETITDINDPIMERKLQDAAISIFTEHYKKRLLKGNWPTRINTLYFIEDFKIVSLLPVLQKMLQSLNKWDEEKNQTILALAALNDLTLVYYLNQSADTKVNQYLDVFVRFDTEKFDEAVHISNDMKNFTCQLAIINFISLMKKTKYQWMVEKELQSENIEMRIQALKGLYRLNYMKDVSLLVPFLQSPSWEERLFSTRIAGALLADQFEAHLEILMGDEEWWVRNAAAEALLSIFGEEKLVQVEFSHTDAFARDMAKQWLTSGKRGSAN</sequence>
<dbReference type="OrthoDB" id="2112914at2"/>
<feature type="transmembrane region" description="Helical" evidence="1">
    <location>
        <begin position="6"/>
        <end position="28"/>
    </location>
</feature>
<evidence type="ECO:0000313" key="3">
    <source>
        <dbReference type="Proteomes" id="UP000325517"/>
    </source>
</evidence>
<name>A0A5J6SQE0_9BACI</name>
<dbReference type="InterPro" id="IPR016024">
    <property type="entry name" value="ARM-type_fold"/>
</dbReference>
<evidence type="ECO:0000313" key="2">
    <source>
        <dbReference type="EMBL" id="QFG00237.1"/>
    </source>
</evidence>
<reference evidence="2 3" key="1">
    <citation type="submission" date="2018-07" db="EMBL/GenBank/DDBJ databases">
        <title>Complete genome sequence of Psychrobacillus sp. PB01, isolated from iceberg, and comparative genome analysis of Psychrobacillus strains.</title>
        <authorList>
            <person name="Lee P.C."/>
        </authorList>
    </citation>
    <scope>NUCLEOTIDE SEQUENCE [LARGE SCALE GENOMIC DNA]</scope>
    <source>
        <strain evidence="2 3">PB01</strain>
    </source>
</reference>
<proteinExistence type="predicted"/>
<dbReference type="SUPFAM" id="SSF48371">
    <property type="entry name" value="ARM repeat"/>
    <property type="match status" value="1"/>
</dbReference>
<keyword evidence="1" id="KW-1133">Transmembrane helix</keyword>